<evidence type="ECO:0000256" key="2">
    <source>
        <dbReference type="ARBA" id="ARBA00009347"/>
    </source>
</evidence>
<dbReference type="Proteomes" id="UP000283644">
    <property type="component" value="Unassembled WGS sequence"/>
</dbReference>
<dbReference type="InterPro" id="IPR036250">
    <property type="entry name" value="AcylCo_DH-like_C"/>
</dbReference>
<protein>
    <submittedName>
        <fullName evidence="10">Acyl-CoA dehydrogenase</fullName>
    </submittedName>
</protein>
<dbReference type="InterPro" id="IPR006091">
    <property type="entry name" value="Acyl-CoA_Oxase/DH_mid-dom"/>
</dbReference>
<reference evidence="10 11" key="1">
    <citation type="submission" date="2018-09" db="EMBL/GenBank/DDBJ databases">
        <title>Genome sequencing of Nocardioides immobilis CCTCC AB 2017083 for comparison to Nocardioides silvaticus.</title>
        <authorList>
            <person name="Li C."/>
            <person name="Wang G."/>
        </authorList>
    </citation>
    <scope>NUCLEOTIDE SEQUENCE [LARGE SCALE GENOMIC DNA]</scope>
    <source>
        <strain evidence="10 11">CCTCC AB 2017083</strain>
    </source>
</reference>
<dbReference type="GO" id="GO:0016627">
    <property type="term" value="F:oxidoreductase activity, acting on the CH-CH group of donors"/>
    <property type="evidence" value="ECO:0007669"/>
    <property type="project" value="InterPro"/>
</dbReference>
<dbReference type="InterPro" id="IPR009075">
    <property type="entry name" value="AcylCo_DH/oxidase_C"/>
</dbReference>
<feature type="domain" description="Acyl-CoA dehydrogenase/oxidase C-terminal" evidence="7">
    <location>
        <begin position="236"/>
        <end position="388"/>
    </location>
</feature>
<dbReference type="RefSeq" id="WP_118928356.1">
    <property type="nucleotide sequence ID" value="NZ_QXGH01000037.1"/>
</dbReference>
<keyword evidence="3 6" id="KW-0285">Flavoprotein</keyword>
<feature type="domain" description="Acyl-CoA dehydrogenase/oxidase N-terminal" evidence="9">
    <location>
        <begin position="8"/>
        <end position="123"/>
    </location>
</feature>
<dbReference type="OrthoDB" id="3964153at2"/>
<evidence type="ECO:0000313" key="10">
    <source>
        <dbReference type="EMBL" id="RHW24004.1"/>
    </source>
</evidence>
<keyword evidence="5 6" id="KW-0560">Oxidoreductase</keyword>
<dbReference type="InterPro" id="IPR013786">
    <property type="entry name" value="AcylCoA_DH/ox_N"/>
</dbReference>
<dbReference type="AlphaFoldDB" id="A0A417XU32"/>
<dbReference type="Gene3D" id="1.20.140.10">
    <property type="entry name" value="Butyryl-CoA Dehydrogenase, subunit A, domain 3"/>
    <property type="match status" value="1"/>
</dbReference>
<organism evidence="10 11">
    <name type="scientific">Nocardioides immobilis</name>
    <dbReference type="NCBI Taxonomy" id="2049295"/>
    <lineage>
        <taxon>Bacteria</taxon>
        <taxon>Bacillati</taxon>
        <taxon>Actinomycetota</taxon>
        <taxon>Actinomycetes</taxon>
        <taxon>Propionibacteriales</taxon>
        <taxon>Nocardioidaceae</taxon>
        <taxon>Nocardioides</taxon>
    </lineage>
</organism>
<evidence type="ECO:0000259" key="7">
    <source>
        <dbReference type="Pfam" id="PF00441"/>
    </source>
</evidence>
<evidence type="ECO:0000256" key="3">
    <source>
        <dbReference type="ARBA" id="ARBA00022630"/>
    </source>
</evidence>
<dbReference type="InterPro" id="IPR052161">
    <property type="entry name" value="Mycobact_Acyl-CoA_DH"/>
</dbReference>
<evidence type="ECO:0000256" key="4">
    <source>
        <dbReference type="ARBA" id="ARBA00022827"/>
    </source>
</evidence>
<keyword evidence="11" id="KW-1185">Reference proteome</keyword>
<dbReference type="GO" id="GO:0005886">
    <property type="term" value="C:plasma membrane"/>
    <property type="evidence" value="ECO:0007669"/>
    <property type="project" value="TreeGrafter"/>
</dbReference>
<proteinExistence type="inferred from homology"/>
<evidence type="ECO:0000313" key="11">
    <source>
        <dbReference type="Proteomes" id="UP000283644"/>
    </source>
</evidence>
<evidence type="ECO:0000259" key="9">
    <source>
        <dbReference type="Pfam" id="PF02771"/>
    </source>
</evidence>
<dbReference type="PANTHER" id="PTHR43292:SF3">
    <property type="entry name" value="ACYL-COA DEHYDROGENASE FADE29"/>
    <property type="match status" value="1"/>
</dbReference>
<keyword evidence="4 6" id="KW-0274">FAD</keyword>
<dbReference type="Gene3D" id="1.10.540.10">
    <property type="entry name" value="Acyl-CoA dehydrogenase/oxidase, N-terminal domain"/>
    <property type="match status" value="1"/>
</dbReference>
<dbReference type="Pfam" id="PF00441">
    <property type="entry name" value="Acyl-CoA_dh_1"/>
    <property type="match status" value="1"/>
</dbReference>
<comment type="cofactor">
    <cofactor evidence="1 6">
        <name>FAD</name>
        <dbReference type="ChEBI" id="CHEBI:57692"/>
    </cofactor>
</comment>
<evidence type="ECO:0000256" key="1">
    <source>
        <dbReference type="ARBA" id="ARBA00001974"/>
    </source>
</evidence>
<dbReference type="InterPro" id="IPR037069">
    <property type="entry name" value="AcylCoA_DH/ox_N_sf"/>
</dbReference>
<sequence length="392" mass="42772">MEYDTAPAEAAFRDEVRQWLSEHLVGEFAAHRGVGSPTDDTAWEVRVAWEKELSAGGWLGLTWPTEYGGRGATLAQEVVFETEYARAAAPARVNSQALELLGPMLLEFGSEEQKRRFLPRILSVDDIWGQGFSEPGAGSDIAAVSCRARRDGDQWVVDGQKVWTTFGHQANWLYVVCRTHPDASLRHKGLTMLLVPVDQEGVEIRPIANLAGSEEFSECFFTGARTDADMVVGEVDDGWRVVMGTLGMERGAALIPMQLAMEHEVHQVVAAARESGAFEDARTRQRLADAYIATQLMRATTARVVSGLLRGTTEADAAAATSKLFASVAHQRLGELAMDIEGPAGQVLSSPLPEGLSFAQRTFLLSRAETIYGGTSEIQRNIISERVLGLPR</sequence>
<comment type="caution">
    <text evidence="10">The sequence shown here is derived from an EMBL/GenBank/DDBJ whole genome shotgun (WGS) entry which is preliminary data.</text>
</comment>
<accession>A0A417XU32</accession>
<evidence type="ECO:0000259" key="8">
    <source>
        <dbReference type="Pfam" id="PF02770"/>
    </source>
</evidence>
<dbReference type="Pfam" id="PF02770">
    <property type="entry name" value="Acyl-CoA_dh_M"/>
    <property type="match status" value="1"/>
</dbReference>
<gene>
    <name evidence="10" type="ORF">D0Z08_26820</name>
</gene>
<dbReference type="EMBL" id="QXGH01000037">
    <property type="protein sequence ID" value="RHW24004.1"/>
    <property type="molecule type" value="Genomic_DNA"/>
</dbReference>
<evidence type="ECO:0000256" key="6">
    <source>
        <dbReference type="RuleBase" id="RU362125"/>
    </source>
</evidence>
<dbReference type="Gene3D" id="2.40.110.10">
    <property type="entry name" value="Butyryl-CoA Dehydrogenase, subunit A, domain 2"/>
    <property type="match status" value="1"/>
</dbReference>
<evidence type="ECO:0000256" key="5">
    <source>
        <dbReference type="ARBA" id="ARBA00023002"/>
    </source>
</evidence>
<dbReference type="PANTHER" id="PTHR43292">
    <property type="entry name" value="ACYL-COA DEHYDROGENASE"/>
    <property type="match status" value="1"/>
</dbReference>
<dbReference type="GO" id="GO:0050660">
    <property type="term" value="F:flavin adenine dinucleotide binding"/>
    <property type="evidence" value="ECO:0007669"/>
    <property type="project" value="InterPro"/>
</dbReference>
<feature type="domain" description="Acyl-CoA oxidase/dehydrogenase middle" evidence="8">
    <location>
        <begin position="131"/>
        <end position="214"/>
    </location>
</feature>
<dbReference type="SUPFAM" id="SSF47203">
    <property type="entry name" value="Acyl-CoA dehydrogenase C-terminal domain-like"/>
    <property type="match status" value="1"/>
</dbReference>
<dbReference type="InterPro" id="IPR046373">
    <property type="entry name" value="Acyl-CoA_Oxase/DH_mid-dom_sf"/>
</dbReference>
<dbReference type="Pfam" id="PF02771">
    <property type="entry name" value="Acyl-CoA_dh_N"/>
    <property type="match status" value="1"/>
</dbReference>
<comment type="similarity">
    <text evidence="2 6">Belongs to the acyl-CoA dehydrogenase family.</text>
</comment>
<dbReference type="SUPFAM" id="SSF56645">
    <property type="entry name" value="Acyl-CoA dehydrogenase NM domain-like"/>
    <property type="match status" value="1"/>
</dbReference>
<name>A0A417XU32_9ACTN</name>
<dbReference type="InterPro" id="IPR009100">
    <property type="entry name" value="AcylCoA_DH/oxidase_NM_dom_sf"/>
</dbReference>